<evidence type="ECO:0000313" key="2">
    <source>
        <dbReference type="EMBL" id="RKT46323.1"/>
    </source>
</evidence>
<proteinExistence type="predicted"/>
<name>A0A495VCG6_9GAMM</name>
<organism evidence="2 3">
    <name type="scientific">Thiocapsa rosea</name>
    <dbReference type="NCBI Taxonomy" id="69360"/>
    <lineage>
        <taxon>Bacteria</taxon>
        <taxon>Pseudomonadati</taxon>
        <taxon>Pseudomonadota</taxon>
        <taxon>Gammaproteobacteria</taxon>
        <taxon>Chromatiales</taxon>
        <taxon>Chromatiaceae</taxon>
        <taxon>Thiocapsa</taxon>
    </lineage>
</organism>
<reference evidence="2 3" key="1">
    <citation type="submission" date="2018-10" db="EMBL/GenBank/DDBJ databases">
        <title>Genomic Encyclopedia of Archaeal and Bacterial Type Strains, Phase II (KMG-II): from individual species to whole genera.</title>
        <authorList>
            <person name="Goeker M."/>
        </authorList>
    </citation>
    <scope>NUCLEOTIDE SEQUENCE [LARGE SCALE GENOMIC DNA]</scope>
    <source>
        <strain evidence="2 3">DSM 235</strain>
    </source>
</reference>
<sequence length="58" mass="6584">MAKTNYAFEKRQRDLQKKKKKEDKQKRKTENSSTPSEAADVEQPEGDLPQTDAGQSST</sequence>
<keyword evidence="3" id="KW-1185">Reference proteome</keyword>
<gene>
    <name evidence="2" type="ORF">BDD21_3830</name>
</gene>
<comment type="caution">
    <text evidence="2">The sequence shown here is derived from an EMBL/GenBank/DDBJ whole genome shotgun (WGS) entry which is preliminary data.</text>
</comment>
<dbReference type="AlphaFoldDB" id="A0A495VCG6"/>
<dbReference type="Proteomes" id="UP000274556">
    <property type="component" value="Unassembled WGS sequence"/>
</dbReference>
<feature type="region of interest" description="Disordered" evidence="1">
    <location>
        <begin position="1"/>
        <end position="58"/>
    </location>
</feature>
<dbReference type="EMBL" id="RBXL01000001">
    <property type="protein sequence ID" value="RKT46323.1"/>
    <property type="molecule type" value="Genomic_DNA"/>
</dbReference>
<evidence type="ECO:0000256" key="1">
    <source>
        <dbReference type="SAM" id="MobiDB-lite"/>
    </source>
</evidence>
<evidence type="ECO:0000313" key="3">
    <source>
        <dbReference type="Proteomes" id="UP000274556"/>
    </source>
</evidence>
<dbReference type="RefSeq" id="WP_170164823.1">
    <property type="nucleotide sequence ID" value="NZ_RBXL01000001.1"/>
</dbReference>
<protein>
    <submittedName>
        <fullName evidence="2">Uncharacterized protein</fullName>
    </submittedName>
</protein>
<accession>A0A495VCG6</accession>